<keyword evidence="8 11" id="KW-0238">DNA-binding</keyword>
<dbReference type="Pfam" id="PF00493">
    <property type="entry name" value="MCM"/>
    <property type="match status" value="1"/>
</dbReference>
<keyword evidence="6" id="KW-0378">Hydrolase</keyword>
<feature type="region of interest" description="Disordered" evidence="12">
    <location>
        <begin position="504"/>
        <end position="523"/>
    </location>
</feature>
<dbReference type="AlphaFoldDB" id="W6UWR0"/>
<evidence type="ECO:0000256" key="2">
    <source>
        <dbReference type="ARBA" id="ARBA00008010"/>
    </source>
</evidence>
<dbReference type="InterPro" id="IPR012340">
    <property type="entry name" value="NA-bd_OB-fold"/>
</dbReference>
<sequence length="1203" mass="131689">MSVHPLSLGWLVVHALSAMEMHRSVLKQGREVNGFWREHPYSEMLLSSEVDWGGKGNPCPSEDNQTRPTTCLGPLSFAHCHPFLLVEGTSGPQHSCPCRYPHDWSVCVHSDGRPERQPTHNPPGALQIARYQFGQTRAKGATFGVFAVAASIGALPTLRKFILVDFIETECLSETPDTTPTFSQINWTAVEECSCINVDFESLKSSSLLAREISGWPPEPDAKQMFDAKQLLSSLGLAVHTVATKKLYGIYADPFSPNEEAKLPYIAARLVNHHLLIPMRSLRAHHLGNLVSLRATVARLGSIVLLQESDEDENCSNHQSTTGRVPHNLICFVDRDLVDACVPGDFVHVCGIVSLLSATSDATSLYSAGVRRPFSSTQEASGSRTNVFNLCLRVNNLTRIFSRAGEGSDCTKVTQCLTTRHQDSCTNEEIAAKNLSSVNDIQIADAHFSVSDLYAIRGIAEESNLFNLLITSFCPSICGRELVKMAILLAAFGGSANSWGLRVQSSQKTGEKSPDLSMSSDDEGERVSDTLSVEIATAPPGALTISEDAFVRRCSSHVLLVGDPGIGKSQLLRAAASVAPRAVYVCGNTTSAAGLTVSACRDNSSFGLEAGALVLADQGICCIDEFDKISCDPAALLEVLEQQTVSVARGGYVCNLAARTSVLAAANPVVGHYDSSKTIYENVRISRSLISRFDLIFILPDRPSENLDRRLSEHVLALHMGQRMKGDGIDTINFSVTLNESDSGANCDNLPLENRLRIGTSNRRLIPPHLLRKYITYARAYVHPRLTQEAAQFIHDFYLKLRKRKIEDNDLFQVTIRQLESLIRLSSARARAELREEITKQDARDVCDLMLETGYGTSQSPGLNGAISASFVSTKKRKNASATGVAATKCLLSALHREASRPGASRIFTTQEIAGIAAQIGLSGDDSILYQRCTPGGTLSILIDNLNNIGALLKRGVDQNKVIHCDLKPENILLERCGYTNVKVIDFGSSCYIGQNAYAYIQSRFYRAPEVIFGSEYEAPIDIWSLGCIAAELLTGSPLFPGENEQDQIACIMEVLGLPPASIMRKIRRLHHFFTADGVPRYLAERAEQLEHQDYHHPKRMNRADPGALTLEILMKNSLGEEDTEPKLLDFLSRCLRWDPAERMTACEALQHPWILEAEDLALDNGVASPKERAAPSTEEYNGALRASAILPPPDGLSTRPYQ</sequence>
<evidence type="ECO:0000256" key="8">
    <source>
        <dbReference type="ARBA" id="ARBA00023125"/>
    </source>
</evidence>
<comment type="caution">
    <text evidence="16">The sequence shown here is derived from an EMBL/GenBank/DDBJ whole genome shotgun (WGS) entry which is preliminary data.</text>
</comment>
<dbReference type="PROSITE" id="PS50051">
    <property type="entry name" value="MCM_2"/>
    <property type="match status" value="1"/>
</dbReference>
<evidence type="ECO:0000259" key="15">
    <source>
        <dbReference type="PROSITE" id="PS50051"/>
    </source>
</evidence>
<dbReference type="GO" id="GO:0042555">
    <property type="term" value="C:MCM complex"/>
    <property type="evidence" value="ECO:0007669"/>
    <property type="project" value="TreeGrafter"/>
</dbReference>
<dbReference type="PROSITE" id="PS00108">
    <property type="entry name" value="PROTEIN_KINASE_ST"/>
    <property type="match status" value="1"/>
</dbReference>
<comment type="subcellular location">
    <subcellularLocation>
        <location evidence="1">Nucleus</location>
    </subcellularLocation>
</comment>
<dbReference type="STRING" id="6210.W6UWR0"/>
<evidence type="ECO:0000256" key="10">
    <source>
        <dbReference type="ARBA" id="ARBA00042306"/>
    </source>
</evidence>
<dbReference type="GO" id="GO:0003697">
    <property type="term" value="F:single-stranded DNA binding"/>
    <property type="evidence" value="ECO:0007669"/>
    <property type="project" value="TreeGrafter"/>
</dbReference>
<dbReference type="InterPro" id="IPR008271">
    <property type="entry name" value="Ser/Thr_kinase_AS"/>
</dbReference>
<dbReference type="KEGG" id="egl:EGR_00370"/>
<dbReference type="InterPro" id="IPR018525">
    <property type="entry name" value="MCM_CS"/>
</dbReference>
<dbReference type="PANTHER" id="PTHR11630:SF47">
    <property type="entry name" value="DNA HELICASE MCM8"/>
    <property type="match status" value="1"/>
</dbReference>
<dbReference type="InterPro" id="IPR031327">
    <property type="entry name" value="MCM"/>
</dbReference>
<evidence type="ECO:0000256" key="1">
    <source>
        <dbReference type="ARBA" id="ARBA00004123"/>
    </source>
</evidence>
<feature type="region of interest" description="Disordered" evidence="12">
    <location>
        <begin position="1169"/>
        <end position="1203"/>
    </location>
</feature>
<evidence type="ECO:0000313" key="16">
    <source>
        <dbReference type="EMBL" id="EUB65101.1"/>
    </source>
</evidence>
<dbReference type="Pfam" id="PF00069">
    <property type="entry name" value="Pkinase"/>
    <property type="match status" value="1"/>
</dbReference>
<organism evidence="16 17">
    <name type="scientific">Echinococcus granulosus</name>
    <name type="common">Hydatid tapeworm</name>
    <dbReference type="NCBI Taxonomy" id="6210"/>
    <lineage>
        <taxon>Eukaryota</taxon>
        <taxon>Metazoa</taxon>
        <taxon>Spiralia</taxon>
        <taxon>Lophotrochozoa</taxon>
        <taxon>Platyhelminthes</taxon>
        <taxon>Cestoda</taxon>
        <taxon>Eucestoda</taxon>
        <taxon>Cyclophyllidea</taxon>
        <taxon>Taeniidae</taxon>
        <taxon>Echinococcus</taxon>
        <taxon>Echinococcus granulosus group</taxon>
    </lineage>
</organism>
<evidence type="ECO:0000256" key="7">
    <source>
        <dbReference type="ARBA" id="ARBA00022840"/>
    </source>
</evidence>
<keyword evidence="6" id="KW-0347">Helicase</keyword>
<evidence type="ECO:0000256" key="9">
    <source>
        <dbReference type="ARBA" id="ARBA00023242"/>
    </source>
</evidence>
<dbReference type="Pfam" id="PF17855">
    <property type="entry name" value="MCM_lid"/>
    <property type="match status" value="1"/>
</dbReference>
<dbReference type="SUPFAM" id="SSF52540">
    <property type="entry name" value="P-loop containing nucleoside triphosphate hydrolases"/>
    <property type="match status" value="1"/>
</dbReference>
<name>W6UWR0_ECHGR</name>
<dbReference type="GO" id="GO:0004672">
    <property type="term" value="F:protein kinase activity"/>
    <property type="evidence" value="ECO:0007669"/>
    <property type="project" value="InterPro"/>
</dbReference>
<dbReference type="InterPro" id="IPR001208">
    <property type="entry name" value="MCM_dom"/>
</dbReference>
<dbReference type="InterPro" id="IPR056875">
    <property type="entry name" value="MCM8/REC_WHD"/>
</dbReference>
<dbReference type="Gene3D" id="2.40.50.140">
    <property type="entry name" value="Nucleic acid-binding proteins"/>
    <property type="match status" value="1"/>
</dbReference>
<dbReference type="Gene3D" id="1.10.510.10">
    <property type="entry name" value="Transferase(Phosphotransferase) domain 1"/>
    <property type="match status" value="1"/>
</dbReference>
<dbReference type="InterPro" id="IPR027417">
    <property type="entry name" value="P-loop_NTPase"/>
</dbReference>
<dbReference type="InterPro" id="IPR011009">
    <property type="entry name" value="Kinase-like_dom_sf"/>
</dbReference>
<evidence type="ECO:0000256" key="6">
    <source>
        <dbReference type="ARBA" id="ARBA00022806"/>
    </source>
</evidence>
<dbReference type="SUPFAM" id="SSF56112">
    <property type="entry name" value="Protein kinase-like (PK-like)"/>
    <property type="match status" value="1"/>
</dbReference>
<feature type="domain" description="Protein kinase" evidence="14">
    <location>
        <begin position="750"/>
        <end position="1155"/>
    </location>
</feature>
<accession>W6UWR0</accession>
<dbReference type="Proteomes" id="UP000019149">
    <property type="component" value="Unassembled WGS sequence"/>
</dbReference>
<keyword evidence="13" id="KW-0732">Signal</keyword>
<evidence type="ECO:0000256" key="13">
    <source>
        <dbReference type="SAM" id="SignalP"/>
    </source>
</evidence>
<dbReference type="EMBL" id="APAU02000001">
    <property type="protein sequence ID" value="EUB65101.1"/>
    <property type="molecule type" value="Genomic_DNA"/>
</dbReference>
<reference evidence="16 17" key="1">
    <citation type="journal article" date="2013" name="Nat. Genet.">
        <title>The genome of the hydatid tapeworm Echinococcus granulosus.</title>
        <authorList>
            <person name="Zheng H."/>
            <person name="Zhang W."/>
            <person name="Zhang L."/>
            <person name="Zhang Z."/>
            <person name="Li J."/>
            <person name="Lu G."/>
            <person name="Zhu Y."/>
            <person name="Wang Y."/>
            <person name="Huang Y."/>
            <person name="Liu J."/>
            <person name="Kang H."/>
            <person name="Chen J."/>
            <person name="Wang L."/>
            <person name="Chen A."/>
            <person name="Yu S."/>
            <person name="Gao Z."/>
            <person name="Jin L."/>
            <person name="Gu W."/>
            <person name="Wang Z."/>
            <person name="Zhao L."/>
            <person name="Shi B."/>
            <person name="Wen H."/>
            <person name="Lin R."/>
            <person name="Jones M.K."/>
            <person name="Brejova B."/>
            <person name="Vinar T."/>
            <person name="Zhao G."/>
            <person name="McManus D.P."/>
            <person name="Chen Z."/>
            <person name="Zhou Y."/>
            <person name="Wang S."/>
        </authorList>
    </citation>
    <scope>NUCLEOTIDE SEQUENCE [LARGE SCALE GENOMIC DNA]</scope>
</reference>
<feature type="chain" id="PRO_5004883117" description="DNA helicase" evidence="13">
    <location>
        <begin position="19"/>
        <end position="1203"/>
    </location>
</feature>
<dbReference type="GO" id="GO:0005524">
    <property type="term" value="F:ATP binding"/>
    <property type="evidence" value="ECO:0007669"/>
    <property type="project" value="UniProtKB-KW"/>
</dbReference>
<dbReference type="CDD" id="cd22247">
    <property type="entry name" value="MCM8_WHD"/>
    <property type="match status" value="1"/>
</dbReference>
<dbReference type="PRINTS" id="PR01657">
    <property type="entry name" value="MCMFAMILY"/>
</dbReference>
<dbReference type="SMART" id="SM00382">
    <property type="entry name" value="AAA"/>
    <property type="match status" value="1"/>
</dbReference>
<dbReference type="CTD" id="36336085"/>
<feature type="domain" description="MCM C-terminal AAA(+) ATPase" evidence="15">
    <location>
        <begin position="465"/>
        <end position="715"/>
    </location>
</feature>
<evidence type="ECO:0000256" key="12">
    <source>
        <dbReference type="SAM" id="MobiDB-lite"/>
    </source>
</evidence>
<gene>
    <name evidence="16" type="ORF">EGR_00370</name>
</gene>
<evidence type="ECO:0000256" key="4">
    <source>
        <dbReference type="ARBA" id="ARBA00022705"/>
    </source>
</evidence>
<dbReference type="OrthoDB" id="422555at2759"/>
<dbReference type="PROSITE" id="PS50011">
    <property type="entry name" value="PROTEIN_KINASE_DOM"/>
    <property type="match status" value="1"/>
</dbReference>
<protein>
    <recommendedName>
        <fullName evidence="3">DNA helicase</fullName>
        <ecNumber evidence="3">3.6.4.12</ecNumber>
    </recommendedName>
    <alternativeName>
        <fullName evidence="10">Minichromosome maintenance 8</fullName>
    </alternativeName>
</protein>
<feature type="signal peptide" evidence="13">
    <location>
        <begin position="1"/>
        <end position="18"/>
    </location>
</feature>
<evidence type="ECO:0000313" key="17">
    <source>
        <dbReference type="Proteomes" id="UP000019149"/>
    </source>
</evidence>
<dbReference type="GO" id="GO:0006260">
    <property type="term" value="P:DNA replication"/>
    <property type="evidence" value="ECO:0007669"/>
    <property type="project" value="InterPro"/>
</dbReference>
<dbReference type="GeneID" id="36336085"/>
<evidence type="ECO:0000256" key="3">
    <source>
        <dbReference type="ARBA" id="ARBA00012551"/>
    </source>
</evidence>
<dbReference type="OMA" id="KISCDPA"/>
<dbReference type="PANTHER" id="PTHR11630">
    <property type="entry name" value="DNA REPLICATION LICENSING FACTOR MCM FAMILY MEMBER"/>
    <property type="match status" value="1"/>
</dbReference>
<dbReference type="InterPro" id="IPR000719">
    <property type="entry name" value="Prot_kinase_dom"/>
</dbReference>
<dbReference type="GO" id="GO:0017116">
    <property type="term" value="F:single-stranded DNA helicase activity"/>
    <property type="evidence" value="ECO:0007669"/>
    <property type="project" value="TreeGrafter"/>
</dbReference>
<dbReference type="SUPFAM" id="SSF50249">
    <property type="entry name" value="Nucleic acid-binding proteins"/>
    <property type="match status" value="1"/>
</dbReference>
<dbReference type="RefSeq" id="XP_024356297.1">
    <property type="nucleotide sequence ID" value="XM_024489619.1"/>
</dbReference>
<dbReference type="GO" id="GO:0005634">
    <property type="term" value="C:nucleus"/>
    <property type="evidence" value="ECO:0007669"/>
    <property type="project" value="TreeGrafter"/>
</dbReference>
<dbReference type="SMART" id="SM00220">
    <property type="entry name" value="S_TKc"/>
    <property type="match status" value="1"/>
</dbReference>
<dbReference type="EC" id="3.6.4.12" evidence="3"/>
<comment type="similarity">
    <text evidence="2 11">Belongs to the MCM family.</text>
</comment>
<keyword evidence="4" id="KW-0235">DNA replication</keyword>
<keyword evidence="7 11" id="KW-0067">ATP-binding</keyword>
<proteinExistence type="inferred from homology"/>
<evidence type="ECO:0000256" key="11">
    <source>
        <dbReference type="RuleBase" id="RU004070"/>
    </source>
</evidence>
<dbReference type="PROSITE" id="PS00847">
    <property type="entry name" value="MCM_1"/>
    <property type="match status" value="1"/>
</dbReference>
<dbReference type="Gene3D" id="3.40.50.300">
    <property type="entry name" value="P-loop containing nucleotide triphosphate hydrolases"/>
    <property type="match status" value="1"/>
</dbReference>
<dbReference type="InterPro" id="IPR003593">
    <property type="entry name" value="AAA+_ATPase"/>
</dbReference>
<evidence type="ECO:0000259" key="14">
    <source>
        <dbReference type="PROSITE" id="PS50011"/>
    </source>
</evidence>
<evidence type="ECO:0000256" key="5">
    <source>
        <dbReference type="ARBA" id="ARBA00022741"/>
    </source>
</evidence>
<dbReference type="InterPro" id="IPR041562">
    <property type="entry name" value="MCM_lid"/>
</dbReference>
<dbReference type="SMART" id="SM00350">
    <property type="entry name" value="MCM"/>
    <property type="match status" value="1"/>
</dbReference>
<keyword evidence="5 11" id="KW-0547">Nucleotide-binding</keyword>
<keyword evidence="17" id="KW-1185">Reference proteome</keyword>
<keyword evidence="9" id="KW-0539">Nucleus</keyword>